<name>A0A1I0QLN5_9FIRM</name>
<evidence type="ECO:0000259" key="1">
    <source>
        <dbReference type="Pfam" id="PF13302"/>
    </source>
</evidence>
<dbReference type="AlphaFoldDB" id="A0A1I0QLN5"/>
<evidence type="ECO:0000313" key="3">
    <source>
        <dbReference type="Proteomes" id="UP000199701"/>
    </source>
</evidence>
<dbReference type="EMBL" id="FOJI01000008">
    <property type="protein sequence ID" value="SEW28076.1"/>
    <property type="molecule type" value="Genomic_DNA"/>
</dbReference>
<evidence type="ECO:0000313" key="2">
    <source>
        <dbReference type="EMBL" id="SEW28076.1"/>
    </source>
</evidence>
<dbReference type="Proteomes" id="UP000199701">
    <property type="component" value="Unassembled WGS sequence"/>
</dbReference>
<dbReference type="Gene3D" id="3.40.630.30">
    <property type="match status" value="1"/>
</dbReference>
<dbReference type="InterPro" id="IPR000182">
    <property type="entry name" value="GNAT_dom"/>
</dbReference>
<organism evidence="2 3">
    <name type="scientific">[Clostridium] fimetarium</name>
    <dbReference type="NCBI Taxonomy" id="99656"/>
    <lineage>
        <taxon>Bacteria</taxon>
        <taxon>Bacillati</taxon>
        <taxon>Bacillota</taxon>
        <taxon>Clostridia</taxon>
        <taxon>Lachnospirales</taxon>
        <taxon>Lachnospiraceae</taxon>
    </lineage>
</organism>
<keyword evidence="3" id="KW-1185">Reference proteome</keyword>
<accession>A0A1I0QLN5</accession>
<proteinExistence type="predicted"/>
<dbReference type="Pfam" id="PF13302">
    <property type="entry name" value="Acetyltransf_3"/>
    <property type="match status" value="1"/>
</dbReference>
<dbReference type="GO" id="GO:0016747">
    <property type="term" value="F:acyltransferase activity, transferring groups other than amino-acyl groups"/>
    <property type="evidence" value="ECO:0007669"/>
    <property type="project" value="InterPro"/>
</dbReference>
<dbReference type="SUPFAM" id="SSF55729">
    <property type="entry name" value="Acyl-CoA N-acyltransferases (Nat)"/>
    <property type="match status" value="1"/>
</dbReference>
<sequence length="132" mass="15734">MKIETIGVNNCNEVVENDVNITTRKVFTIECKDIILREFQLEDLDAIYMLTLQKEITEFFPDWIATKEKRREWLMKYELKENNEFIESVPNVLNIKRHTLRLGIILRETNELIGWISSGLKDELPPPNRLKW</sequence>
<feature type="domain" description="N-acetyltransferase" evidence="1">
    <location>
        <begin position="34"/>
        <end position="118"/>
    </location>
</feature>
<dbReference type="STRING" id="99656.SAMN05421659_108128"/>
<gene>
    <name evidence="2" type="ORF">SAMN05421659_108128</name>
</gene>
<dbReference type="InterPro" id="IPR016181">
    <property type="entry name" value="Acyl_CoA_acyltransferase"/>
</dbReference>
<protein>
    <recommendedName>
        <fullName evidence="1">N-acetyltransferase domain-containing protein</fullName>
    </recommendedName>
</protein>
<reference evidence="2 3" key="1">
    <citation type="submission" date="2016-10" db="EMBL/GenBank/DDBJ databases">
        <authorList>
            <person name="de Groot N.N."/>
        </authorList>
    </citation>
    <scope>NUCLEOTIDE SEQUENCE [LARGE SCALE GENOMIC DNA]</scope>
    <source>
        <strain evidence="2 3">DSM 9179</strain>
    </source>
</reference>